<gene>
    <name evidence="2" type="ORF">GOMPHAMPRED_003948</name>
</gene>
<dbReference type="OrthoDB" id="3595585at2759"/>
<evidence type="ECO:0000256" key="1">
    <source>
        <dbReference type="SAM" id="MobiDB-lite"/>
    </source>
</evidence>
<dbReference type="Proteomes" id="UP000664169">
    <property type="component" value="Unassembled WGS sequence"/>
</dbReference>
<feature type="region of interest" description="Disordered" evidence="1">
    <location>
        <begin position="1"/>
        <end position="27"/>
    </location>
</feature>
<comment type="caution">
    <text evidence="2">The sequence shown here is derived from an EMBL/GenBank/DDBJ whole genome shotgun (WGS) entry which is preliminary data.</text>
</comment>
<feature type="compositionally biased region" description="Basic and acidic residues" evidence="1">
    <location>
        <begin position="225"/>
        <end position="236"/>
    </location>
</feature>
<dbReference type="EMBL" id="CAJPDQ010000023">
    <property type="protein sequence ID" value="CAF9925622.1"/>
    <property type="molecule type" value="Genomic_DNA"/>
</dbReference>
<sequence>MRTPQPSRQSAQQQNQSPTTTTDPPKTVRLHITPLTAILLPRLLGPQALPLAQDISYHRLSNFPNRDYGFVTLPAGAADMVRKKVHGTILKGEKVSVQDARADERLQKSVRERGEDSAVRDRDGTTAGDKGVQGEDTTAQDENGTAAQPQRSLRKRKREEGVISAAVELPDDRKVRRGWTEPKRESEARKIKEKREKKKKDGKPKVKESTFTDQPECLFQTTVPDESKKRSSDRKKTWNKKQTTVVHEFENNTKHPSYLRQEPIDKKKTREFDEERGWVDEDGNVVERLAETAKKVRTRRGGDKEDDPSRLEEQSSIKDEEDNETSSSGSSATSEDEEQEGDSVLEEQKVSSSPIATEENPTPSNGPSVSVTEPSPVTPHPLETLFKKPKPPTSDPSTKSTLEINTSFAFFNNDDAEDETEPAQIKRSLETPGLPALRRRGLPNLSIPVTPYNHRDMQWRSQRSAAPTPDTAAPGKGGFGDPFGLLADIRREREEDIEEEEDENENENDEDDVMQGIEQEEPAATAPIKAEPTPDGKESDFSKWFWENRGANTRAWKKRKRDAAKEQRTRENRKRTA</sequence>
<accession>A0A8H3FMM4</accession>
<feature type="compositionally biased region" description="Basic and acidic residues" evidence="1">
    <location>
        <begin position="170"/>
        <end position="194"/>
    </location>
</feature>
<name>A0A8H3FMM4_9LECA</name>
<feature type="compositionally biased region" description="Basic and acidic residues" evidence="1">
    <location>
        <begin position="288"/>
        <end position="318"/>
    </location>
</feature>
<feature type="compositionally biased region" description="Polar residues" evidence="1">
    <location>
        <begin position="211"/>
        <end position="224"/>
    </location>
</feature>
<proteinExistence type="predicted"/>
<feature type="compositionally biased region" description="Basic and acidic residues" evidence="1">
    <location>
        <begin position="101"/>
        <end position="124"/>
    </location>
</feature>
<feature type="compositionally biased region" description="Basic and acidic residues" evidence="1">
    <location>
        <begin position="262"/>
        <end position="279"/>
    </location>
</feature>
<evidence type="ECO:0000313" key="3">
    <source>
        <dbReference type="Proteomes" id="UP000664169"/>
    </source>
</evidence>
<feature type="compositionally biased region" description="Polar residues" evidence="1">
    <location>
        <begin position="350"/>
        <end position="375"/>
    </location>
</feature>
<feature type="compositionally biased region" description="Acidic residues" evidence="1">
    <location>
        <begin position="334"/>
        <end position="345"/>
    </location>
</feature>
<protein>
    <submittedName>
        <fullName evidence="2">Uncharacterized protein</fullName>
    </submittedName>
</protein>
<feature type="compositionally biased region" description="Low complexity" evidence="1">
    <location>
        <begin position="1"/>
        <end position="25"/>
    </location>
</feature>
<feature type="compositionally biased region" description="Polar residues" evidence="1">
    <location>
        <begin position="135"/>
        <end position="151"/>
    </location>
</feature>
<keyword evidence="3" id="KW-1185">Reference proteome</keyword>
<feature type="compositionally biased region" description="Basic and acidic residues" evidence="1">
    <location>
        <begin position="532"/>
        <end position="541"/>
    </location>
</feature>
<feature type="region of interest" description="Disordered" evidence="1">
    <location>
        <begin position="101"/>
        <end position="577"/>
    </location>
</feature>
<evidence type="ECO:0000313" key="2">
    <source>
        <dbReference type="EMBL" id="CAF9925622.1"/>
    </source>
</evidence>
<feature type="compositionally biased region" description="Acidic residues" evidence="1">
    <location>
        <begin position="495"/>
        <end position="521"/>
    </location>
</feature>
<organism evidence="2 3">
    <name type="scientific">Gomphillus americanus</name>
    <dbReference type="NCBI Taxonomy" id="1940652"/>
    <lineage>
        <taxon>Eukaryota</taxon>
        <taxon>Fungi</taxon>
        <taxon>Dikarya</taxon>
        <taxon>Ascomycota</taxon>
        <taxon>Pezizomycotina</taxon>
        <taxon>Lecanoromycetes</taxon>
        <taxon>OSLEUM clade</taxon>
        <taxon>Ostropomycetidae</taxon>
        <taxon>Ostropales</taxon>
        <taxon>Graphidaceae</taxon>
        <taxon>Gomphilloideae</taxon>
        <taxon>Gomphillus</taxon>
    </lineage>
</organism>
<reference evidence="2" key="1">
    <citation type="submission" date="2021-03" db="EMBL/GenBank/DDBJ databases">
        <authorList>
            <person name="Tagirdzhanova G."/>
        </authorList>
    </citation>
    <scope>NUCLEOTIDE SEQUENCE</scope>
</reference>
<dbReference type="AlphaFoldDB" id="A0A8H3FMM4"/>